<dbReference type="RefSeq" id="WP_229595426.1">
    <property type="nucleotide sequence ID" value="NZ_AP024485.1"/>
</dbReference>
<evidence type="ECO:0000313" key="12">
    <source>
        <dbReference type="Proteomes" id="UP001053296"/>
    </source>
</evidence>
<dbReference type="SMART" id="SM00448">
    <property type="entry name" value="REC"/>
    <property type="match status" value="1"/>
</dbReference>
<feature type="domain" description="PAC" evidence="10">
    <location>
        <begin position="172"/>
        <end position="225"/>
    </location>
</feature>
<dbReference type="PROSITE" id="PS50112">
    <property type="entry name" value="PAS"/>
    <property type="match status" value="2"/>
</dbReference>
<feature type="domain" description="PAC" evidence="10">
    <location>
        <begin position="418"/>
        <end position="470"/>
    </location>
</feature>
<dbReference type="Gene3D" id="3.40.50.2300">
    <property type="match status" value="1"/>
</dbReference>
<dbReference type="InterPro" id="IPR036890">
    <property type="entry name" value="HATPase_C_sf"/>
</dbReference>
<dbReference type="InterPro" id="IPR001610">
    <property type="entry name" value="PAC"/>
</dbReference>
<dbReference type="Pfam" id="PF00072">
    <property type="entry name" value="Response_reg"/>
    <property type="match status" value="1"/>
</dbReference>
<protein>
    <recommendedName>
        <fullName evidence="2">histidine kinase</fullName>
        <ecNumber evidence="2">2.7.13.3</ecNumber>
    </recommendedName>
</protein>
<dbReference type="Gene3D" id="3.30.450.20">
    <property type="entry name" value="PAS domain"/>
    <property type="match status" value="3"/>
</dbReference>
<evidence type="ECO:0000256" key="5">
    <source>
        <dbReference type="PROSITE-ProRule" id="PRU00169"/>
    </source>
</evidence>
<evidence type="ECO:0000313" key="11">
    <source>
        <dbReference type="EMBL" id="BCS88085.1"/>
    </source>
</evidence>
<organism evidence="11 12">
    <name type="scientific">Pseudodesulfovibrio sediminis</name>
    <dbReference type="NCBI Taxonomy" id="2810563"/>
    <lineage>
        <taxon>Bacteria</taxon>
        <taxon>Pseudomonadati</taxon>
        <taxon>Thermodesulfobacteriota</taxon>
        <taxon>Desulfovibrionia</taxon>
        <taxon>Desulfovibrionales</taxon>
        <taxon>Desulfovibrionaceae</taxon>
    </lineage>
</organism>
<dbReference type="Proteomes" id="UP001053296">
    <property type="component" value="Chromosome"/>
</dbReference>
<feature type="domain" description="Response regulatory" evidence="8">
    <location>
        <begin position="724"/>
        <end position="843"/>
    </location>
</feature>
<dbReference type="InterPro" id="IPR013655">
    <property type="entry name" value="PAS_fold_3"/>
</dbReference>
<dbReference type="InterPro" id="IPR003661">
    <property type="entry name" value="HisK_dim/P_dom"/>
</dbReference>
<sequence>MTPVLFLDGLSVVLCLIAAWVLLAGWKTARKVRAKSVIAGLIIWCAFHAFSNILEQIVVVPYLSEAEDYIQMMGPVCWASVFYVYLLAGEIESRRKSEDRLALAMDAVNDAIWDWDIKTGKVYFSSRWYTMLGYVPYELPETFATWEQLLHPDDVKTARGVVLAHLEIGEPFQIEFRMHAKDGSWRWIFARGKSVGWDESGSATRMLGTHIDITERKAAEQALLLEAGRRKALMNISLDGIAIMDSEHRIVEANQKFADMLGYTQEEVVQLHTWDFEARYSKEDILTDFPVSREVQFSFETRHRRKDGSEYDAEVTAAGAVVDETPCMFTVTRDITARKKAEEDLREVQRMAGLGRWDWDVKTGDVTWSEEVYTIFGLNSETFTPQIDSILALSASWPNEQVRGQELLDRAIASHGQGHYDQRFLRPDGSVGHYHSTFQGEYDENGDLLHIKGSVLDVTERNRAIEEAVAANRAKSEFLANMSHEIRTPLNGIMGMLHLLGATPLDVEQKEYVDAAYQSSGRLTRLLTDILDLSRIDAGKVSILKEPFDFNDAVIGVVQLFGPSANEQGLELKLTIPPYMPDRLSGDVVRLQQVLSNLVGNAIKFSDTGTISIDIHPLPQRTPDEYHVLFSVADPGIGIPDSLLDKLFAPFVQGETDFKRRYQGAGLGLTITKRLVVLMGGTMAVESEEGAGTVFHFCLPFQIVEPLAYTPPADEEPLVSRGLRILLAEDDKNSEIVETKMFEMLGHHVQAVTDGQQALTQLEAESYDLILMDVQMPVLDGVEATKAIRRGEAGEMNKDIPIIAVTAYAMTGDKEKFLEAGMNGYLAKPVEMDVLKEVLEFVLSEAEDSA</sequence>
<dbReference type="SMART" id="SM00086">
    <property type="entry name" value="PAC"/>
    <property type="match status" value="3"/>
</dbReference>
<feature type="domain" description="PAC" evidence="10">
    <location>
        <begin position="297"/>
        <end position="347"/>
    </location>
</feature>
<evidence type="ECO:0000256" key="2">
    <source>
        <dbReference type="ARBA" id="ARBA00012438"/>
    </source>
</evidence>
<dbReference type="CDD" id="cd00130">
    <property type="entry name" value="PAS"/>
    <property type="match status" value="2"/>
</dbReference>
<dbReference type="Pfam" id="PF00512">
    <property type="entry name" value="HisKA"/>
    <property type="match status" value="1"/>
</dbReference>
<dbReference type="InterPro" id="IPR036097">
    <property type="entry name" value="HisK_dim/P_sf"/>
</dbReference>
<name>A0ABM7P590_9BACT</name>
<dbReference type="InterPro" id="IPR001789">
    <property type="entry name" value="Sig_transdc_resp-reg_receiver"/>
</dbReference>
<dbReference type="Gene3D" id="3.30.565.10">
    <property type="entry name" value="Histidine kinase-like ATPase, C-terminal domain"/>
    <property type="match status" value="1"/>
</dbReference>
<dbReference type="SUPFAM" id="SSF47384">
    <property type="entry name" value="Homodimeric domain of signal transducing histidine kinase"/>
    <property type="match status" value="1"/>
</dbReference>
<keyword evidence="6" id="KW-0812">Transmembrane</keyword>
<dbReference type="SMART" id="SM00388">
    <property type="entry name" value="HisKA"/>
    <property type="match status" value="1"/>
</dbReference>
<feature type="domain" description="Histidine kinase" evidence="7">
    <location>
        <begin position="481"/>
        <end position="703"/>
    </location>
</feature>
<dbReference type="InterPro" id="IPR000014">
    <property type="entry name" value="PAS"/>
</dbReference>
<dbReference type="InterPro" id="IPR035965">
    <property type="entry name" value="PAS-like_dom_sf"/>
</dbReference>
<dbReference type="NCBIfam" id="TIGR00229">
    <property type="entry name" value="sensory_box"/>
    <property type="match status" value="2"/>
</dbReference>
<feature type="transmembrane region" description="Helical" evidence="6">
    <location>
        <begin position="6"/>
        <end position="26"/>
    </location>
</feature>
<evidence type="ECO:0000259" key="9">
    <source>
        <dbReference type="PROSITE" id="PS50112"/>
    </source>
</evidence>
<evidence type="ECO:0000259" key="7">
    <source>
        <dbReference type="PROSITE" id="PS50109"/>
    </source>
</evidence>
<dbReference type="SUPFAM" id="SSF52172">
    <property type="entry name" value="CheY-like"/>
    <property type="match status" value="1"/>
</dbReference>
<keyword evidence="6" id="KW-1133">Transmembrane helix</keyword>
<dbReference type="SUPFAM" id="SSF55874">
    <property type="entry name" value="ATPase domain of HSP90 chaperone/DNA topoisomerase II/histidine kinase"/>
    <property type="match status" value="1"/>
</dbReference>
<proteinExistence type="predicted"/>
<dbReference type="EMBL" id="AP024485">
    <property type="protein sequence ID" value="BCS88085.1"/>
    <property type="molecule type" value="Genomic_DNA"/>
</dbReference>
<dbReference type="PROSITE" id="PS50109">
    <property type="entry name" value="HIS_KIN"/>
    <property type="match status" value="1"/>
</dbReference>
<dbReference type="InterPro" id="IPR004358">
    <property type="entry name" value="Sig_transdc_His_kin-like_C"/>
</dbReference>
<dbReference type="Pfam" id="PF02518">
    <property type="entry name" value="HATPase_c"/>
    <property type="match status" value="1"/>
</dbReference>
<accession>A0ABM7P590</accession>
<dbReference type="PANTHER" id="PTHR45339:SF1">
    <property type="entry name" value="HYBRID SIGNAL TRANSDUCTION HISTIDINE KINASE J"/>
    <property type="match status" value="1"/>
</dbReference>
<keyword evidence="12" id="KW-1185">Reference proteome</keyword>
<keyword evidence="3 5" id="KW-0597">Phosphoprotein</keyword>
<dbReference type="EC" id="2.7.13.3" evidence="2"/>
<dbReference type="Gene3D" id="1.10.287.130">
    <property type="match status" value="1"/>
</dbReference>
<comment type="catalytic activity">
    <reaction evidence="1">
        <text>ATP + protein L-histidine = ADP + protein N-phospho-L-histidine.</text>
        <dbReference type="EC" id="2.7.13.3"/>
    </reaction>
</comment>
<feature type="domain" description="PAS" evidence="9">
    <location>
        <begin position="226"/>
        <end position="269"/>
    </location>
</feature>
<feature type="domain" description="PAS" evidence="9">
    <location>
        <begin position="97"/>
        <end position="169"/>
    </location>
</feature>
<dbReference type="SUPFAM" id="SSF55785">
    <property type="entry name" value="PYP-like sensor domain (PAS domain)"/>
    <property type="match status" value="3"/>
</dbReference>
<evidence type="ECO:0000259" key="10">
    <source>
        <dbReference type="PROSITE" id="PS50113"/>
    </source>
</evidence>
<dbReference type="InterPro" id="IPR003594">
    <property type="entry name" value="HATPase_dom"/>
</dbReference>
<keyword evidence="4" id="KW-0902">Two-component regulatory system</keyword>
<dbReference type="SMART" id="SM00091">
    <property type="entry name" value="PAS"/>
    <property type="match status" value="2"/>
</dbReference>
<keyword evidence="6" id="KW-0472">Membrane</keyword>
<dbReference type="PROSITE" id="PS50110">
    <property type="entry name" value="RESPONSE_REGULATORY"/>
    <property type="match status" value="1"/>
</dbReference>
<dbReference type="Gene3D" id="2.10.70.100">
    <property type="match status" value="1"/>
</dbReference>
<dbReference type="Pfam" id="PF08447">
    <property type="entry name" value="PAS_3"/>
    <property type="match status" value="2"/>
</dbReference>
<feature type="transmembrane region" description="Helical" evidence="6">
    <location>
        <begin position="38"/>
        <end position="63"/>
    </location>
</feature>
<gene>
    <name evidence="11" type="ORF">PSDVSF_13270</name>
</gene>
<dbReference type="PRINTS" id="PR00344">
    <property type="entry name" value="BCTRLSENSOR"/>
</dbReference>
<dbReference type="PANTHER" id="PTHR45339">
    <property type="entry name" value="HYBRID SIGNAL TRANSDUCTION HISTIDINE KINASE J"/>
    <property type="match status" value="1"/>
</dbReference>
<dbReference type="PROSITE" id="PS50113">
    <property type="entry name" value="PAC"/>
    <property type="match status" value="3"/>
</dbReference>
<dbReference type="InterPro" id="IPR011006">
    <property type="entry name" value="CheY-like_superfamily"/>
</dbReference>
<dbReference type="InterPro" id="IPR000700">
    <property type="entry name" value="PAS-assoc_C"/>
</dbReference>
<dbReference type="InterPro" id="IPR005467">
    <property type="entry name" value="His_kinase_dom"/>
</dbReference>
<evidence type="ECO:0000256" key="1">
    <source>
        <dbReference type="ARBA" id="ARBA00000085"/>
    </source>
</evidence>
<evidence type="ECO:0000256" key="3">
    <source>
        <dbReference type="ARBA" id="ARBA00022553"/>
    </source>
</evidence>
<dbReference type="CDD" id="cd17546">
    <property type="entry name" value="REC_hyHK_CKI1_RcsC-like"/>
    <property type="match status" value="1"/>
</dbReference>
<dbReference type="SMART" id="SM00387">
    <property type="entry name" value="HATPase_c"/>
    <property type="match status" value="1"/>
</dbReference>
<reference evidence="11" key="1">
    <citation type="journal article" date="2022" name="Arch. Microbiol.">
        <title>Pseudodesulfovibrio sediminis sp. nov., a mesophilic and neutrophilic sulfate-reducing bacterium isolated from sediment of a brackish lake.</title>
        <authorList>
            <person name="Takahashi A."/>
            <person name="Kojima H."/>
            <person name="Watanabe M."/>
            <person name="Fukui M."/>
        </authorList>
    </citation>
    <scope>NUCLEOTIDE SEQUENCE</scope>
    <source>
        <strain evidence="11">SF6</strain>
    </source>
</reference>
<feature type="modified residue" description="4-aspartylphosphate" evidence="5">
    <location>
        <position position="773"/>
    </location>
</feature>
<evidence type="ECO:0000256" key="6">
    <source>
        <dbReference type="SAM" id="Phobius"/>
    </source>
</evidence>
<evidence type="ECO:0000256" key="4">
    <source>
        <dbReference type="ARBA" id="ARBA00023012"/>
    </source>
</evidence>
<dbReference type="CDD" id="cd00082">
    <property type="entry name" value="HisKA"/>
    <property type="match status" value="1"/>
</dbReference>
<dbReference type="Pfam" id="PF13426">
    <property type="entry name" value="PAS_9"/>
    <property type="match status" value="1"/>
</dbReference>
<dbReference type="CDD" id="cd16922">
    <property type="entry name" value="HATPase_EvgS-ArcB-TorS-like"/>
    <property type="match status" value="1"/>
</dbReference>
<evidence type="ECO:0000259" key="8">
    <source>
        <dbReference type="PROSITE" id="PS50110"/>
    </source>
</evidence>